<reference evidence="3" key="1">
    <citation type="submission" date="2021-07" db="EMBL/GenBank/DDBJ databases">
        <title>Draft genome of Mortierella alpina, strain LL118, isolated from an aspen leaf litter sample.</title>
        <authorList>
            <person name="Yang S."/>
            <person name="Vinatzer B.A."/>
        </authorList>
    </citation>
    <scope>NUCLEOTIDE SEQUENCE</scope>
    <source>
        <strain evidence="3">LL118</strain>
    </source>
</reference>
<feature type="region of interest" description="Disordered" evidence="1">
    <location>
        <begin position="59"/>
        <end position="207"/>
    </location>
</feature>
<feature type="region of interest" description="Disordered" evidence="1">
    <location>
        <begin position="1"/>
        <end position="40"/>
    </location>
</feature>
<dbReference type="Proteomes" id="UP000717515">
    <property type="component" value="Unassembled WGS sequence"/>
</dbReference>
<dbReference type="EMBL" id="JAIFTL010000163">
    <property type="protein sequence ID" value="KAG9322144.1"/>
    <property type="molecule type" value="Genomic_DNA"/>
</dbReference>
<name>A0A9P8A1C3_MORAP</name>
<feature type="region of interest" description="Disordered" evidence="1">
    <location>
        <begin position="563"/>
        <end position="601"/>
    </location>
</feature>
<feature type="compositionally biased region" description="Low complexity" evidence="1">
    <location>
        <begin position="563"/>
        <end position="573"/>
    </location>
</feature>
<dbReference type="InterPro" id="IPR000198">
    <property type="entry name" value="RhoGAP_dom"/>
</dbReference>
<sequence length="732" mass="80897">MPSFLKRLSSFTGKRFSSKPNKSGDHSPPSKSTTIDNRYSLPKLQRSYSLSTALDAHIGDGGSKVCSEANSSAQSSSNSAAPTISSTSSLSLSLPDSPASVSSYAPSRQQSAEGMKETYDIKSNNSSLSSPPLPTQSIERSTSGPNKTSTSTSVVETTTVRNSPPALSVLAEPRSRSLPTLRDPPSSHGPTQPTIAVSDGQRDSSEDMNIIPVPRRRNSFALFTTASSPANPASALPGSKEKKMRPMSITSLFSLNNQFGSARTRPPHQPKAARWASRGGIGTKNEMLVELETTGVFVPSKGQRLREEFVYQTVTQCADEIRSRGLSHPNIFYNPAPKKVISSMIDLMTDQKRCNLFAIQCLRIDTVASLMLNVLSQMSNPVIPYSVMEHYFQQGLPTARSTSSPSSRRHSAVLRMGLDELPLSMLAGLPSIPALPIMSHMSSGTPSHATIAWARMNFDLAAFLGALPLMNRVILLEVLRVCHEILEHQGSNRLTLARVVAQIAPALFSTVFDQKMLEKMVGGTRRFSIHCDSISSYEGNLAENHLLTVILVRFIHLTVNSRTNSTSSSPRMPAHVNHHQLRRKSTPSLVRTSYHSGSSGSYEYNNGYNNRVFHRSHEHNQQEQDAYYLNMARSFQEMEMQQRHQQHYGQYAQYAQPMPRRQRQRHHYNSEDSIPEVEYAPHSESIHPLKAANSNTGTRAREFAFPEPTLDTVHRDNVWHDRKYPSVAGVAV</sequence>
<dbReference type="AlphaFoldDB" id="A0A9P8A1C3"/>
<proteinExistence type="predicted"/>
<feature type="compositionally biased region" description="Basic residues" evidence="1">
    <location>
        <begin position="576"/>
        <end position="585"/>
    </location>
</feature>
<accession>A0A9P8A1C3</accession>
<dbReference type="InterPro" id="IPR008936">
    <property type="entry name" value="Rho_GTPase_activation_prot"/>
</dbReference>
<dbReference type="SUPFAM" id="SSF48350">
    <property type="entry name" value="GTPase activation domain, GAP"/>
    <property type="match status" value="1"/>
</dbReference>
<protein>
    <recommendedName>
        <fullName evidence="2">Rho-GAP domain-containing protein</fullName>
    </recommendedName>
</protein>
<evidence type="ECO:0000313" key="4">
    <source>
        <dbReference type="Proteomes" id="UP000717515"/>
    </source>
</evidence>
<organism evidence="3 4">
    <name type="scientific">Mortierella alpina</name>
    <name type="common">Oleaginous fungus</name>
    <name type="synonym">Mortierella renispora</name>
    <dbReference type="NCBI Taxonomy" id="64518"/>
    <lineage>
        <taxon>Eukaryota</taxon>
        <taxon>Fungi</taxon>
        <taxon>Fungi incertae sedis</taxon>
        <taxon>Mucoromycota</taxon>
        <taxon>Mortierellomycotina</taxon>
        <taxon>Mortierellomycetes</taxon>
        <taxon>Mortierellales</taxon>
        <taxon>Mortierellaceae</taxon>
        <taxon>Mortierella</taxon>
    </lineage>
</organism>
<gene>
    <name evidence="3" type="ORF">KVV02_004264</name>
</gene>
<evidence type="ECO:0000256" key="1">
    <source>
        <dbReference type="SAM" id="MobiDB-lite"/>
    </source>
</evidence>
<feature type="compositionally biased region" description="Polar residues" evidence="1">
    <location>
        <begin position="135"/>
        <end position="147"/>
    </location>
</feature>
<dbReference type="Gene3D" id="1.10.555.10">
    <property type="entry name" value="Rho GTPase activation protein"/>
    <property type="match status" value="1"/>
</dbReference>
<dbReference type="GO" id="GO:0007165">
    <property type="term" value="P:signal transduction"/>
    <property type="evidence" value="ECO:0007669"/>
    <property type="project" value="InterPro"/>
</dbReference>
<feature type="domain" description="Rho-GAP" evidence="2">
    <location>
        <begin position="303"/>
        <end position="542"/>
    </location>
</feature>
<feature type="compositionally biased region" description="Low complexity" evidence="1">
    <location>
        <begin position="67"/>
        <end position="103"/>
    </location>
</feature>
<comment type="caution">
    <text evidence="3">The sequence shown here is derived from an EMBL/GenBank/DDBJ whole genome shotgun (WGS) entry which is preliminary data.</text>
</comment>
<dbReference type="PROSITE" id="PS50238">
    <property type="entry name" value="RHOGAP"/>
    <property type="match status" value="1"/>
</dbReference>
<feature type="compositionally biased region" description="Low complexity" evidence="1">
    <location>
        <begin position="148"/>
        <end position="160"/>
    </location>
</feature>
<evidence type="ECO:0000313" key="3">
    <source>
        <dbReference type="EMBL" id="KAG9322144.1"/>
    </source>
</evidence>
<evidence type="ECO:0000259" key="2">
    <source>
        <dbReference type="PROSITE" id="PS50238"/>
    </source>
</evidence>